<dbReference type="EMBL" id="CM055732">
    <property type="protein sequence ID" value="KAJ8011992.1"/>
    <property type="molecule type" value="Genomic_DNA"/>
</dbReference>
<evidence type="ECO:0000313" key="2">
    <source>
        <dbReference type="Proteomes" id="UP001157502"/>
    </source>
</evidence>
<reference evidence="1" key="1">
    <citation type="submission" date="2021-05" db="EMBL/GenBank/DDBJ databases">
        <authorList>
            <person name="Pan Q."/>
            <person name="Jouanno E."/>
            <person name="Zahm M."/>
            <person name="Klopp C."/>
            <person name="Cabau C."/>
            <person name="Louis A."/>
            <person name="Berthelot C."/>
            <person name="Parey E."/>
            <person name="Roest Crollius H."/>
            <person name="Montfort J."/>
            <person name="Robinson-Rechavi M."/>
            <person name="Bouchez O."/>
            <person name="Lampietro C."/>
            <person name="Lopez Roques C."/>
            <person name="Donnadieu C."/>
            <person name="Postlethwait J."/>
            <person name="Bobe J."/>
            <person name="Dillon D."/>
            <person name="Chandos A."/>
            <person name="von Hippel F."/>
            <person name="Guiguen Y."/>
        </authorList>
    </citation>
    <scope>NUCLEOTIDE SEQUENCE</scope>
    <source>
        <strain evidence="1">YG-Jan2019</strain>
    </source>
</reference>
<gene>
    <name evidence="1" type="ORF">DPEC_G00064070</name>
</gene>
<protein>
    <submittedName>
        <fullName evidence="1">Uncharacterized protein</fullName>
    </submittedName>
</protein>
<evidence type="ECO:0000313" key="1">
    <source>
        <dbReference type="EMBL" id="KAJ8011992.1"/>
    </source>
</evidence>
<keyword evidence="2" id="KW-1185">Reference proteome</keyword>
<organism evidence="1 2">
    <name type="scientific">Dallia pectoralis</name>
    <name type="common">Alaska blackfish</name>
    <dbReference type="NCBI Taxonomy" id="75939"/>
    <lineage>
        <taxon>Eukaryota</taxon>
        <taxon>Metazoa</taxon>
        <taxon>Chordata</taxon>
        <taxon>Craniata</taxon>
        <taxon>Vertebrata</taxon>
        <taxon>Euteleostomi</taxon>
        <taxon>Actinopterygii</taxon>
        <taxon>Neopterygii</taxon>
        <taxon>Teleostei</taxon>
        <taxon>Protacanthopterygii</taxon>
        <taxon>Esociformes</taxon>
        <taxon>Umbridae</taxon>
        <taxon>Dallia</taxon>
    </lineage>
</organism>
<accession>A0ACC2H819</accession>
<dbReference type="Proteomes" id="UP001157502">
    <property type="component" value="Chromosome 5"/>
</dbReference>
<sequence length="295" mass="32633">MYLGKIFVVQVRSVGVHRGGGTASARPGHVVTGSQAEPTGRQTTVFQRKQVSADALCPRAPEQQSPSLLSNQTAHISQVFPPQRVLLPRTVLLRRRVSLMMHILWQEKERGQRSSVSVGTTGQSVEVHCRHCRVRSLSDGRNQTRGDADPIPGLFDEVTLHGRMFVSNGTSFGLLKPPRGHRKFHHCELSHWFTSPAIKHRDNLNMDPLGRGSARQSVTVPSAPPSLLLPESKVPRQRATNEHVFGSRRGGWLYDSRLVSSRQAAGDERQGERELKQRGDDTDTHGMGMGEKAAN</sequence>
<proteinExistence type="predicted"/>
<comment type="caution">
    <text evidence="1">The sequence shown here is derived from an EMBL/GenBank/DDBJ whole genome shotgun (WGS) entry which is preliminary data.</text>
</comment>
<name>A0ACC2H819_DALPE</name>